<keyword evidence="2" id="KW-0695">RNA-directed DNA polymerase</keyword>
<accession>A0AAV8GHE8</accession>
<protein>
    <submittedName>
        <fullName evidence="2">RNA-directed DNA polymerase (Reverse transcriptase)-related family protein</fullName>
    </submittedName>
</protein>
<dbReference type="AlphaFoldDB" id="A0AAV8GHE8"/>
<evidence type="ECO:0000259" key="1">
    <source>
        <dbReference type="Pfam" id="PF13966"/>
    </source>
</evidence>
<keyword evidence="2" id="KW-0548">Nucleotidyltransferase</keyword>
<evidence type="ECO:0000313" key="3">
    <source>
        <dbReference type="Proteomes" id="UP001140206"/>
    </source>
</evidence>
<feature type="domain" description="Reverse transcriptase zinc-binding" evidence="1">
    <location>
        <begin position="27"/>
        <end position="112"/>
    </location>
</feature>
<reference evidence="2" key="1">
    <citation type="submission" date="2022-08" db="EMBL/GenBank/DDBJ databases">
        <authorList>
            <person name="Marques A."/>
        </authorList>
    </citation>
    <scope>NUCLEOTIDE SEQUENCE</scope>
    <source>
        <strain evidence="2">RhyPub2mFocal</strain>
        <tissue evidence="2">Leaves</tissue>
    </source>
</reference>
<sequence length="188" mass="21517">MASYLSQAFSDNVQDQLVWKWNSFGRFTVSSCYAAFATSAKVNSPLAFIWKLPLPPNLQTFLFLLGSDRLLTQEQLQKRGVNLQPGCVLCQLPILEIAKHLFFECSFTVTVWGLLDLGTVFNSNLMLDLLLFNFSAARGNRRRGALLATALWGTWLERNNRIFRQRHRLPAHITHWISSEAMAFLKYC</sequence>
<gene>
    <name evidence="2" type="ORF">LUZ62_015837</name>
</gene>
<dbReference type="GO" id="GO:0003964">
    <property type="term" value="F:RNA-directed DNA polymerase activity"/>
    <property type="evidence" value="ECO:0007669"/>
    <property type="project" value="UniProtKB-KW"/>
</dbReference>
<evidence type="ECO:0000313" key="2">
    <source>
        <dbReference type="EMBL" id="KAJ4803271.1"/>
    </source>
</evidence>
<comment type="caution">
    <text evidence="2">The sequence shown here is derived from an EMBL/GenBank/DDBJ whole genome shotgun (WGS) entry which is preliminary data.</text>
</comment>
<dbReference type="Pfam" id="PF13966">
    <property type="entry name" value="zf-RVT"/>
    <property type="match status" value="1"/>
</dbReference>
<dbReference type="InterPro" id="IPR026960">
    <property type="entry name" value="RVT-Znf"/>
</dbReference>
<keyword evidence="3" id="KW-1185">Reference proteome</keyword>
<proteinExistence type="predicted"/>
<dbReference type="Proteomes" id="UP001140206">
    <property type="component" value="Chromosome 1"/>
</dbReference>
<keyword evidence="2" id="KW-0808">Transferase</keyword>
<organism evidence="2 3">
    <name type="scientific">Rhynchospora pubera</name>
    <dbReference type="NCBI Taxonomy" id="906938"/>
    <lineage>
        <taxon>Eukaryota</taxon>
        <taxon>Viridiplantae</taxon>
        <taxon>Streptophyta</taxon>
        <taxon>Embryophyta</taxon>
        <taxon>Tracheophyta</taxon>
        <taxon>Spermatophyta</taxon>
        <taxon>Magnoliopsida</taxon>
        <taxon>Liliopsida</taxon>
        <taxon>Poales</taxon>
        <taxon>Cyperaceae</taxon>
        <taxon>Cyperoideae</taxon>
        <taxon>Rhynchosporeae</taxon>
        <taxon>Rhynchospora</taxon>
    </lineage>
</organism>
<name>A0AAV8GHE8_9POAL</name>
<dbReference type="EMBL" id="JAMFTS010000001">
    <property type="protein sequence ID" value="KAJ4803271.1"/>
    <property type="molecule type" value="Genomic_DNA"/>
</dbReference>